<keyword evidence="6" id="KW-0378">Hydrolase</keyword>
<dbReference type="PANTHER" id="PTHR12419:SF4">
    <property type="entry name" value="OTU DOMAIN-CONTAINING PROTEIN 5"/>
    <property type="match status" value="1"/>
</dbReference>
<dbReference type="EC" id="3.4.19.12" evidence="3"/>
<comment type="similarity">
    <text evidence="2">Belongs to the peptidase C85 family.</text>
</comment>
<evidence type="ECO:0000256" key="4">
    <source>
        <dbReference type="ARBA" id="ARBA00022670"/>
    </source>
</evidence>
<accession>A0ABM0MQB4</accession>
<dbReference type="PROSITE" id="PS50802">
    <property type="entry name" value="OTU"/>
    <property type="match status" value="1"/>
</dbReference>
<dbReference type="InterPro" id="IPR003323">
    <property type="entry name" value="OTU_dom"/>
</dbReference>
<feature type="region of interest" description="Disordered" evidence="8">
    <location>
        <begin position="196"/>
        <end position="317"/>
    </location>
</feature>
<comment type="catalytic activity">
    <reaction evidence="1">
        <text>Thiol-dependent hydrolysis of ester, thioester, amide, peptide and isopeptide bonds formed by the C-terminal Gly of ubiquitin (a 76-residue protein attached to proteins as an intracellular targeting signal).</text>
        <dbReference type="EC" id="3.4.19.12"/>
    </reaction>
</comment>
<proteinExistence type="inferred from homology"/>
<dbReference type="RefSeq" id="XP_006822205.1">
    <property type="nucleotide sequence ID" value="XM_006822142.1"/>
</dbReference>
<evidence type="ECO:0000256" key="7">
    <source>
        <dbReference type="ARBA" id="ARBA00033460"/>
    </source>
</evidence>
<feature type="compositionally biased region" description="Low complexity" evidence="8">
    <location>
        <begin position="255"/>
        <end position="272"/>
    </location>
</feature>
<dbReference type="CDD" id="cd22752">
    <property type="entry name" value="OTU_OTUD5-like"/>
    <property type="match status" value="1"/>
</dbReference>
<sequence>MVPDGACLFRAVADQVYGDQEMHSIVRNHCMDYMLKNSDHFSQYVTEDFNAYINRKRTDNCHGNHLEMQALSEMYNRTIEVYMYGTEPMNTFHGSQRTDNEPIRVSYHRNIHYNSVVDPYKATIGVGLGLPSYVPGQADTNLLHDAVKVSEDWHIEHAMLEDKLKATDWEATNEAIEEQIARESYLQWLQDNEKRARKDETSCSASATSVSGTSSNWWDNVSTSGEGSQQQQRRAGGHSPLSRGSNHGSPPHIPIQPVEQQQQQHQQSPLHPNVGSPLANITENPLIASFSSPISTPPMGSPQGACRPSSPRPSTAGATALETFQPETYIRELSPAHYGLSGWDDDDALLARVLAASHQEYLDNLRKSAGVEPDHHHSGGAGPSS</sequence>
<dbReference type="Pfam" id="PF02338">
    <property type="entry name" value="OTU"/>
    <property type="match status" value="1"/>
</dbReference>
<dbReference type="Proteomes" id="UP000694865">
    <property type="component" value="Unplaced"/>
</dbReference>
<feature type="compositionally biased region" description="Low complexity" evidence="8">
    <location>
        <begin position="202"/>
        <end position="215"/>
    </location>
</feature>
<dbReference type="SUPFAM" id="SSF54001">
    <property type="entry name" value="Cysteine proteinases"/>
    <property type="match status" value="1"/>
</dbReference>
<feature type="domain" description="OTU" evidence="9">
    <location>
        <begin position="1"/>
        <end position="119"/>
    </location>
</feature>
<dbReference type="InterPro" id="IPR038765">
    <property type="entry name" value="Papain-like_cys_pep_sf"/>
</dbReference>
<feature type="compositionally biased region" description="Polar residues" evidence="8">
    <location>
        <begin position="279"/>
        <end position="294"/>
    </location>
</feature>
<evidence type="ECO:0000313" key="10">
    <source>
        <dbReference type="Proteomes" id="UP000694865"/>
    </source>
</evidence>
<protein>
    <recommendedName>
        <fullName evidence="3">ubiquitinyl hydrolase 1</fullName>
        <ecNumber evidence="3">3.4.19.12</ecNumber>
    </recommendedName>
    <alternativeName>
        <fullName evidence="7">Deubiquitinating enzyme A</fullName>
    </alternativeName>
</protein>
<dbReference type="PANTHER" id="PTHR12419">
    <property type="entry name" value="OTU DOMAIN CONTAINING PROTEIN"/>
    <property type="match status" value="1"/>
</dbReference>
<feature type="region of interest" description="Disordered" evidence="8">
    <location>
        <begin position="365"/>
        <end position="385"/>
    </location>
</feature>
<evidence type="ECO:0000256" key="1">
    <source>
        <dbReference type="ARBA" id="ARBA00000707"/>
    </source>
</evidence>
<keyword evidence="10" id="KW-1185">Reference proteome</keyword>
<evidence type="ECO:0000256" key="5">
    <source>
        <dbReference type="ARBA" id="ARBA00022786"/>
    </source>
</evidence>
<name>A0ABM0MQB4_SACKO</name>
<gene>
    <name evidence="11" type="primary">LOC100377438</name>
</gene>
<reference evidence="11" key="1">
    <citation type="submission" date="2025-08" db="UniProtKB">
        <authorList>
            <consortium name="RefSeq"/>
        </authorList>
    </citation>
    <scope>IDENTIFICATION</scope>
    <source>
        <tissue evidence="11">Testes</tissue>
    </source>
</reference>
<dbReference type="GeneID" id="100377438"/>
<evidence type="ECO:0000256" key="2">
    <source>
        <dbReference type="ARBA" id="ARBA00010407"/>
    </source>
</evidence>
<keyword evidence="5" id="KW-0833">Ubl conjugation pathway</keyword>
<evidence type="ECO:0000259" key="9">
    <source>
        <dbReference type="PROSITE" id="PS50802"/>
    </source>
</evidence>
<organism evidence="10 11">
    <name type="scientific">Saccoglossus kowalevskii</name>
    <name type="common">Acorn worm</name>
    <dbReference type="NCBI Taxonomy" id="10224"/>
    <lineage>
        <taxon>Eukaryota</taxon>
        <taxon>Metazoa</taxon>
        <taxon>Hemichordata</taxon>
        <taxon>Enteropneusta</taxon>
        <taxon>Harrimaniidae</taxon>
        <taxon>Saccoglossus</taxon>
    </lineage>
</organism>
<keyword evidence="4" id="KW-0645">Protease</keyword>
<dbReference type="Gene3D" id="3.90.70.80">
    <property type="match status" value="1"/>
</dbReference>
<evidence type="ECO:0000313" key="11">
    <source>
        <dbReference type="RefSeq" id="XP_006822205.1"/>
    </source>
</evidence>
<evidence type="ECO:0000256" key="8">
    <source>
        <dbReference type="SAM" id="MobiDB-lite"/>
    </source>
</evidence>
<evidence type="ECO:0000256" key="3">
    <source>
        <dbReference type="ARBA" id="ARBA00012759"/>
    </source>
</evidence>
<feature type="compositionally biased region" description="Polar residues" evidence="8">
    <location>
        <begin position="216"/>
        <end position="233"/>
    </location>
</feature>
<evidence type="ECO:0000256" key="6">
    <source>
        <dbReference type="ARBA" id="ARBA00022801"/>
    </source>
</evidence>
<dbReference type="InterPro" id="IPR050704">
    <property type="entry name" value="Peptidase_C85-like"/>
</dbReference>